<feature type="transmembrane region" description="Helical" evidence="2">
    <location>
        <begin position="240"/>
        <end position="261"/>
    </location>
</feature>
<keyword evidence="2" id="KW-0812">Transmembrane</keyword>
<dbReference type="EMBL" id="DF968182">
    <property type="protein sequence ID" value="GAP43936.1"/>
    <property type="molecule type" value="Genomic_DNA"/>
</dbReference>
<gene>
    <name evidence="3" type="ORF">TBC1_112094</name>
</gene>
<feature type="region of interest" description="Disordered" evidence="1">
    <location>
        <begin position="29"/>
        <end position="59"/>
    </location>
</feature>
<dbReference type="RefSeq" id="WP_062041889.1">
    <property type="nucleotide sequence ID" value="NZ_DF968182.1"/>
</dbReference>
<reference evidence="3" key="1">
    <citation type="journal article" date="2015" name="Genome Announc.">
        <title>Draft Genome Sequence of Bacteroidales Strain TBC1, a Novel Isolate from a Methanogenic Wastewater Treatment System.</title>
        <authorList>
            <person name="Tourlousse D.M."/>
            <person name="Matsuura N."/>
            <person name="Sun L."/>
            <person name="Toyonaga M."/>
            <person name="Kuroda K."/>
            <person name="Ohashi A."/>
            <person name="Cruz R."/>
            <person name="Yamaguchi T."/>
            <person name="Sekiguchi Y."/>
        </authorList>
    </citation>
    <scope>NUCLEOTIDE SEQUENCE [LARGE SCALE GENOMIC DNA]</scope>
    <source>
        <strain evidence="3">TBC1</strain>
    </source>
</reference>
<name>A0A0S7C3Z7_9BACT</name>
<feature type="region of interest" description="Disordered" evidence="1">
    <location>
        <begin position="73"/>
        <end position="93"/>
    </location>
</feature>
<keyword evidence="2" id="KW-1133">Transmembrane helix</keyword>
<keyword evidence="2" id="KW-0472">Membrane</keyword>
<evidence type="ECO:0000313" key="3">
    <source>
        <dbReference type="EMBL" id="GAP43936.1"/>
    </source>
</evidence>
<feature type="transmembrane region" description="Helical" evidence="2">
    <location>
        <begin position="153"/>
        <end position="180"/>
    </location>
</feature>
<accession>A0A0S7C3Z7</accession>
<sequence>MANKNKKRGFIGRLVHRIFKSQREAFYGPHQPLAGIPHQEPVNPAKRKNKPAPAEPKPVNRETLAANLLNQNLNRQPEQPGNQNSLPVNPDRERPVFPVKQVTKPGKRKSLLKRLLKRSKKRQEEPAIKIEKPRPERLNQVLRSEIRPMLNSLGLFLLSYMVVYFIYQFAAIIAASGFGIDSVLYYYELYFPIGNYSPLWSRLNIIAITFISPLISLGIAIILLRGILPREKPGVQARLFFLWTAYHGATHFLGAFVAGIVTDLGFGYVANWLYMNVSIKLLISLVFLFILVVTGYHSTRFAIETIAPAQRNNKSRVRKALFFRFLLPWLIGAALLIIVKTPDATPQHEDIMIYDTVIIASMGFLVIPLLFNQKARPRPFGNRMNYYRKPYAYIVLLTSLLTLAIFRLLLSHGLHFVIRFSFDVGFYK</sequence>
<organism evidence="3">
    <name type="scientific">Lentimicrobium saccharophilum</name>
    <dbReference type="NCBI Taxonomy" id="1678841"/>
    <lineage>
        <taxon>Bacteria</taxon>
        <taxon>Pseudomonadati</taxon>
        <taxon>Bacteroidota</taxon>
        <taxon>Bacteroidia</taxon>
        <taxon>Bacteroidales</taxon>
        <taxon>Lentimicrobiaceae</taxon>
        <taxon>Lentimicrobium</taxon>
    </lineage>
</organism>
<protein>
    <submittedName>
        <fullName evidence="3">Uncharacterized protein</fullName>
    </submittedName>
</protein>
<feature type="compositionally biased region" description="Polar residues" evidence="1">
    <location>
        <begin position="75"/>
        <end position="87"/>
    </location>
</feature>
<dbReference type="STRING" id="1678841.TBC1_112094"/>
<feature type="transmembrane region" description="Helical" evidence="2">
    <location>
        <begin position="351"/>
        <end position="371"/>
    </location>
</feature>
<evidence type="ECO:0000256" key="1">
    <source>
        <dbReference type="SAM" id="MobiDB-lite"/>
    </source>
</evidence>
<dbReference type="Proteomes" id="UP000053091">
    <property type="component" value="Unassembled WGS sequence"/>
</dbReference>
<feature type="transmembrane region" description="Helical" evidence="2">
    <location>
        <begin position="391"/>
        <end position="410"/>
    </location>
</feature>
<proteinExistence type="predicted"/>
<keyword evidence="4" id="KW-1185">Reference proteome</keyword>
<feature type="transmembrane region" description="Helical" evidence="2">
    <location>
        <begin position="200"/>
        <end position="228"/>
    </location>
</feature>
<evidence type="ECO:0000256" key="2">
    <source>
        <dbReference type="SAM" id="Phobius"/>
    </source>
</evidence>
<dbReference type="AlphaFoldDB" id="A0A0S7C3Z7"/>
<evidence type="ECO:0000313" key="4">
    <source>
        <dbReference type="Proteomes" id="UP000053091"/>
    </source>
</evidence>
<feature type="transmembrane region" description="Helical" evidence="2">
    <location>
        <begin position="273"/>
        <end position="293"/>
    </location>
</feature>
<feature type="transmembrane region" description="Helical" evidence="2">
    <location>
        <begin position="321"/>
        <end position="339"/>
    </location>
</feature>